<dbReference type="RefSeq" id="WP_144322632.1">
    <property type="nucleotide sequence ID" value="NZ_CP040916.1"/>
</dbReference>
<sequence>MPTRDEKEKAHMSMGDSRNPTSIRVSPPPRTGAELKVHPAYERYLRAVRSEVDADLTSDEVEARLRTVLDAHARGRGGAGELDAYTSDFGTRADWVVYGIQVVQLWLTAIATTGYAGAGPRRDEVDDLVVETVARAVNTFRDQMERPESVPRPRTAGAEAKAAFLTECVRHLPYAHRASRLTDIGAPDDAFQQTGEPCLVQRVEASATVEGGARLRRVGGIEECDMEEVVALTRRAVRTAVERYPDIVGPGFPP</sequence>
<proteinExistence type="predicted"/>
<name>A0A516RID5_STRST</name>
<accession>A0A516RID5</accession>
<organism evidence="2 3">
    <name type="scientific">Streptomyces spectabilis</name>
    <dbReference type="NCBI Taxonomy" id="68270"/>
    <lineage>
        <taxon>Bacteria</taxon>
        <taxon>Bacillati</taxon>
        <taxon>Actinomycetota</taxon>
        <taxon>Actinomycetes</taxon>
        <taxon>Kitasatosporales</taxon>
        <taxon>Streptomycetaceae</taxon>
        <taxon>Streptomyces</taxon>
    </lineage>
</organism>
<reference evidence="2 3" key="1">
    <citation type="journal article" date="2019" name="J. Ind. Microbiol. Biotechnol.">
        <title>The complete genomic sequence of Streptomyces spectabilis NRRL-2792 and identification of secondary metabolite biosynthetic gene clusters.</title>
        <authorList>
            <person name="Sinha A."/>
            <person name="Phillips-Salemka S."/>
            <person name="Niraula T.A."/>
            <person name="Short K.A."/>
            <person name="Niraula N.P."/>
        </authorList>
    </citation>
    <scope>NUCLEOTIDE SEQUENCE [LARGE SCALE GENOMIC DNA]</scope>
    <source>
        <strain evidence="2 3">NRRL 2792</strain>
    </source>
</reference>
<dbReference type="EMBL" id="CP040916">
    <property type="protein sequence ID" value="QDQ15428.1"/>
    <property type="molecule type" value="Genomic_DNA"/>
</dbReference>
<dbReference type="AlphaFoldDB" id="A0A516RID5"/>
<feature type="region of interest" description="Disordered" evidence="1">
    <location>
        <begin position="1"/>
        <end position="33"/>
    </location>
</feature>
<evidence type="ECO:0000313" key="2">
    <source>
        <dbReference type="EMBL" id="QDQ15428.1"/>
    </source>
</evidence>
<gene>
    <name evidence="2" type="ORF">FH965_36730</name>
</gene>
<dbReference type="Proteomes" id="UP000316806">
    <property type="component" value="Chromosome"/>
</dbReference>
<protein>
    <submittedName>
        <fullName evidence="2">Uncharacterized protein</fullName>
    </submittedName>
</protein>
<feature type="compositionally biased region" description="Basic and acidic residues" evidence="1">
    <location>
        <begin position="1"/>
        <end position="11"/>
    </location>
</feature>
<evidence type="ECO:0000313" key="3">
    <source>
        <dbReference type="Proteomes" id="UP000316806"/>
    </source>
</evidence>
<evidence type="ECO:0000256" key="1">
    <source>
        <dbReference type="SAM" id="MobiDB-lite"/>
    </source>
</evidence>